<dbReference type="GO" id="GO:0043952">
    <property type="term" value="P:protein transport by the Sec complex"/>
    <property type="evidence" value="ECO:0007669"/>
    <property type="project" value="UniProtKB-UniRule"/>
</dbReference>
<feature type="transmembrane region" description="Helical" evidence="8">
    <location>
        <begin position="39"/>
        <end position="60"/>
    </location>
</feature>
<sequence>MVETSATASAVKKLGFFKGVRGEFKKIIWPNFNTLTKQTGTVIAVSLATGLVISGIDFLLNQVVYKFLLQL</sequence>
<evidence type="ECO:0000256" key="6">
    <source>
        <dbReference type="ARBA" id="ARBA00023010"/>
    </source>
</evidence>
<organism evidence="9 10">
    <name type="scientific">Anaerotalea alkaliphila</name>
    <dbReference type="NCBI Taxonomy" id="2662126"/>
    <lineage>
        <taxon>Bacteria</taxon>
        <taxon>Bacillati</taxon>
        <taxon>Bacillota</taxon>
        <taxon>Clostridia</taxon>
        <taxon>Eubacteriales</taxon>
        <taxon>Anaerotalea</taxon>
    </lineage>
</organism>
<dbReference type="RefSeq" id="WP_162371382.1">
    <property type="nucleotide sequence ID" value="NZ_JAAEEH010000051.1"/>
</dbReference>
<comment type="subunit">
    <text evidence="8">Component of the Sec protein translocase complex. Heterotrimer consisting of SecY, SecE and SecG subunits. The heterotrimers can form oligomers, although 1 heterotrimer is thought to be able to translocate proteins. Interacts with the ribosome. Interacts with SecDF, and other proteins may be involved. Interacts with SecA.</text>
</comment>
<gene>
    <name evidence="8 9" type="primary">secE</name>
    <name evidence="9" type="ORF">GXN74_13025</name>
</gene>
<evidence type="ECO:0000256" key="3">
    <source>
        <dbReference type="ARBA" id="ARBA00022692"/>
    </source>
</evidence>
<name>A0A7X5HXZ7_9FIRM</name>
<keyword evidence="6 8" id="KW-0811">Translocation</keyword>
<dbReference type="GO" id="GO:0065002">
    <property type="term" value="P:intracellular protein transmembrane transport"/>
    <property type="evidence" value="ECO:0007669"/>
    <property type="project" value="UniProtKB-UniRule"/>
</dbReference>
<keyword evidence="7 8" id="KW-0472">Membrane</keyword>
<keyword evidence="10" id="KW-1185">Reference proteome</keyword>
<dbReference type="GO" id="GO:0009306">
    <property type="term" value="P:protein secretion"/>
    <property type="evidence" value="ECO:0007669"/>
    <property type="project" value="UniProtKB-UniRule"/>
</dbReference>
<keyword evidence="4 8" id="KW-0653">Protein transport</keyword>
<dbReference type="HAMAP" id="MF_00422">
    <property type="entry name" value="SecE"/>
    <property type="match status" value="1"/>
</dbReference>
<dbReference type="InterPro" id="IPR005807">
    <property type="entry name" value="SecE_bac"/>
</dbReference>
<protein>
    <recommendedName>
        <fullName evidence="8">Protein translocase subunit SecE</fullName>
    </recommendedName>
</protein>
<dbReference type="Gene3D" id="1.20.5.1030">
    <property type="entry name" value="Preprotein translocase secy subunit"/>
    <property type="match status" value="1"/>
</dbReference>
<reference evidence="9 10" key="1">
    <citation type="submission" date="2020-01" db="EMBL/GenBank/DDBJ databases">
        <title>Anaeroalcalibacter tamaniensis gen. nov., sp. nov., moderately halophilic strictly anaerobic fermenter bacterium from mud volcano of Taman peninsula.</title>
        <authorList>
            <person name="Frolova A."/>
            <person name="Merkel A.Y."/>
            <person name="Slobodkin A.I."/>
        </authorList>
    </citation>
    <scope>NUCLEOTIDE SEQUENCE [LARGE SCALE GENOMIC DNA]</scope>
    <source>
        <strain evidence="9 10">F-3ap</strain>
    </source>
</reference>
<dbReference type="NCBIfam" id="TIGR00964">
    <property type="entry name" value="secE_bact"/>
    <property type="match status" value="1"/>
</dbReference>
<evidence type="ECO:0000256" key="8">
    <source>
        <dbReference type="HAMAP-Rule" id="MF_00422"/>
    </source>
</evidence>
<dbReference type="EMBL" id="JAAEEH010000051">
    <property type="protein sequence ID" value="NDL68661.1"/>
    <property type="molecule type" value="Genomic_DNA"/>
</dbReference>
<evidence type="ECO:0000256" key="4">
    <source>
        <dbReference type="ARBA" id="ARBA00022927"/>
    </source>
</evidence>
<evidence type="ECO:0000256" key="2">
    <source>
        <dbReference type="ARBA" id="ARBA00022448"/>
    </source>
</evidence>
<keyword evidence="5 8" id="KW-1133">Transmembrane helix</keyword>
<dbReference type="GO" id="GO:0006605">
    <property type="term" value="P:protein targeting"/>
    <property type="evidence" value="ECO:0007669"/>
    <property type="project" value="UniProtKB-UniRule"/>
</dbReference>
<dbReference type="GO" id="GO:0008320">
    <property type="term" value="F:protein transmembrane transporter activity"/>
    <property type="evidence" value="ECO:0007669"/>
    <property type="project" value="UniProtKB-UniRule"/>
</dbReference>
<dbReference type="Pfam" id="PF00584">
    <property type="entry name" value="SecE"/>
    <property type="match status" value="1"/>
</dbReference>
<proteinExistence type="inferred from homology"/>
<dbReference type="InterPro" id="IPR038379">
    <property type="entry name" value="SecE_sf"/>
</dbReference>
<comment type="function">
    <text evidence="8">Essential subunit of the Sec protein translocation channel SecYEG. Clamps together the 2 halves of SecY. May contact the channel plug during translocation.</text>
</comment>
<dbReference type="AlphaFoldDB" id="A0A7X5HXZ7"/>
<comment type="similarity">
    <text evidence="8">Belongs to the SecE/SEC61-gamma family.</text>
</comment>
<evidence type="ECO:0000256" key="1">
    <source>
        <dbReference type="ARBA" id="ARBA00004370"/>
    </source>
</evidence>
<dbReference type="GO" id="GO:0005886">
    <property type="term" value="C:plasma membrane"/>
    <property type="evidence" value="ECO:0007669"/>
    <property type="project" value="UniProtKB-SubCell"/>
</dbReference>
<dbReference type="Proteomes" id="UP000461585">
    <property type="component" value="Unassembled WGS sequence"/>
</dbReference>
<keyword evidence="8" id="KW-1003">Cell membrane</keyword>
<comment type="subcellular location">
    <subcellularLocation>
        <location evidence="8">Cell membrane</location>
        <topology evidence="8">Single-pass membrane protein</topology>
    </subcellularLocation>
    <subcellularLocation>
        <location evidence="1">Membrane</location>
    </subcellularLocation>
</comment>
<evidence type="ECO:0000256" key="7">
    <source>
        <dbReference type="ARBA" id="ARBA00023136"/>
    </source>
</evidence>
<evidence type="ECO:0000313" key="9">
    <source>
        <dbReference type="EMBL" id="NDL68661.1"/>
    </source>
</evidence>
<evidence type="ECO:0000313" key="10">
    <source>
        <dbReference type="Proteomes" id="UP000461585"/>
    </source>
</evidence>
<evidence type="ECO:0000256" key="5">
    <source>
        <dbReference type="ARBA" id="ARBA00022989"/>
    </source>
</evidence>
<comment type="caution">
    <text evidence="9">The sequence shown here is derived from an EMBL/GenBank/DDBJ whole genome shotgun (WGS) entry which is preliminary data.</text>
</comment>
<keyword evidence="2 8" id="KW-0813">Transport</keyword>
<accession>A0A7X5HXZ7</accession>
<dbReference type="InterPro" id="IPR001901">
    <property type="entry name" value="Translocase_SecE/Sec61-g"/>
</dbReference>
<keyword evidence="3 8" id="KW-0812">Transmembrane</keyword>